<dbReference type="Pfam" id="PF13560">
    <property type="entry name" value="HTH_31"/>
    <property type="match status" value="1"/>
</dbReference>
<evidence type="ECO:0000259" key="6">
    <source>
        <dbReference type="PROSITE" id="PS50931"/>
    </source>
</evidence>
<sequence length="454" mass="49012">MRDVPPRFGTLSSPTCLLFHPAWPDTGSTCDAQCAPERDVDEMPAMTIGEIIRTARNGRSQKAFADLLGVKQSSVSRYESGRVSPPAAVIDACMQLVHQLSDASLHAPRRRAAETRIAPRAARTDALPPPVQRAWKNNTLRAAAAQELDTRKLASLTILDPRWAVFLSAAITGSFGRAASALDMPQSTVSRSIAQLETQCGERLFRRTGRGVVLTEFGEQTLPRVARLNADAEALADSIRSAKGQPVGEVSVGLLPSAVKRFAGLLYAAARKQFPGVRLHLTEGASAQLEEHLREGRLDMALVLREDESTVRDDHVIARIPLHLVGLRGDAPLGGSEVPLAMLEGLPLVVPSRPHLLRARLDRLAAEYALTLNVAVEADSVDLQYAVVAAGGGFAIASVLADQLGNELVSARIVQPELERFVVLVESPRRPATRATASIKRLIHQVARMLRENG</sequence>
<evidence type="ECO:0000259" key="7">
    <source>
        <dbReference type="PROSITE" id="PS50943"/>
    </source>
</evidence>
<dbReference type="FunFam" id="1.10.10.10:FF:000001">
    <property type="entry name" value="LysR family transcriptional regulator"/>
    <property type="match status" value="1"/>
</dbReference>
<dbReference type="SUPFAM" id="SSF47413">
    <property type="entry name" value="lambda repressor-like DNA-binding domains"/>
    <property type="match status" value="1"/>
</dbReference>
<dbReference type="InterPro" id="IPR000847">
    <property type="entry name" value="LysR_HTH_N"/>
</dbReference>
<dbReference type="GO" id="GO:0003677">
    <property type="term" value="F:DNA binding"/>
    <property type="evidence" value="ECO:0007669"/>
    <property type="project" value="UniProtKB-KW"/>
</dbReference>
<evidence type="ECO:0000256" key="1">
    <source>
        <dbReference type="ARBA" id="ARBA00009437"/>
    </source>
</evidence>
<dbReference type="Gene3D" id="3.40.190.290">
    <property type="match status" value="1"/>
</dbReference>
<dbReference type="CDD" id="cd00093">
    <property type="entry name" value="HTH_XRE"/>
    <property type="match status" value="1"/>
</dbReference>
<keyword evidence="2" id="KW-0805">Transcription regulation</keyword>
<protein>
    <submittedName>
        <fullName evidence="8">LysR substrate-binding domain-containing protein</fullName>
    </submittedName>
</protein>
<dbReference type="SUPFAM" id="SSF53850">
    <property type="entry name" value="Periplasmic binding protein-like II"/>
    <property type="match status" value="1"/>
</dbReference>
<reference evidence="8 9" key="1">
    <citation type="submission" date="2021-12" db="EMBL/GenBank/DDBJ databases">
        <title>Genomic and phenotypic characterization of three Burkholderia contaminans isolates recovered from different sources.</title>
        <authorList>
            <person name="Lopez De Volder A."/>
            <person name="Fan Y."/>
            <person name="Nunvar J."/>
            <person name="Herrera T."/>
            <person name="Timp W."/>
            <person name="Degrossi J."/>
        </authorList>
    </citation>
    <scope>NUCLEOTIDE SEQUENCE [LARGE SCALE GENOMIC DNA]</scope>
    <source>
        <strain evidence="8 9">LMG 23361</strain>
    </source>
</reference>
<feature type="domain" description="HTH lysR-type" evidence="6">
    <location>
        <begin position="165"/>
        <end position="215"/>
    </location>
</feature>
<dbReference type="Gene3D" id="1.10.10.10">
    <property type="entry name" value="Winged helix-like DNA-binding domain superfamily/Winged helix DNA-binding domain"/>
    <property type="match status" value="1"/>
</dbReference>
<feature type="domain" description="HTH cro/C1-type" evidence="7">
    <location>
        <begin position="56"/>
        <end position="90"/>
    </location>
</feature>
<dbReference type="InterPro" id="IPR010982">
    <property type="entry name" value="Lambda_DNA-bd_dom_sf"/>
</dbReference>
<keyword evidence="3" id="KW-0238">DNA-binding</keyword>
<dbReference type="SMART" id="SM00530">
    <property type="entry name" value="HTH_XRE"/>
    <property type="match status" value="1"/>
</dbReference>
<dbReference type="PRINTS" id="PR00039">
    <property type="entry name" value="HTHLYSR"/>
</dbReference>
<dbReference type="Pfam" id="PF00126">
    <property type="entry name" value="HTH_1"/>
    <property type="match status" value="1"/>
</dbReference>
<evidence type="ECO:0000313" key="9">
    <source>
        <dbReference type="Proteomes" id="UP001220209"/>
    </source>
</evidence>
<dbReference type="InterPro" id="IPR005119">
    <property type="entry name" value="LysR_subst-bd"/>
</dbReference>
<evidence type="ECO:0000256" key="4">
    <source>
        <dbReference type="ARBA" id="ARBA00023159"/>
    </source>
</evidence>
<dbReference type="Gene3D" id="1.10.260.40">
    <property type="entry name" value="lambda repressor-like DNA-binding domains"/>
    <property type="match status" value="1"/>
</dbReference>
<dbReference type="Pfam" id="PF03466">
    <property type="entry name" value="LysR_substrate"/>
    <property type="match status" value="1"/>
</dbReference>
<name>A0ABD7YDC6_9BURK</name>
<dbReference type="InterPro" id="IPR036388">
    <property type="entry name" value="WH-like_DNA-bd_sf"/>
</dbReference>
<comment type="similarity">
    <text evidence="1">Belongs to the LysR transcriptional regulatory family.</text>
</comment>
<proteinExistence type="inferred from homology"/>
<gene>
    <name evidence="8" type="ORF">LXE91_32560</name>
</gene>
<evidence type="ECO:0000313" key="8">
    <source>
        <dbReference type="EMBL" id="WFN22706.1"/>
    </source>
</evidence>
<dbReference type="InterPro" id="IPR001387">
    <property type="entry name" value="Cro/C1-type_HTH"/>
</dbReference>
<dbReference type="InterPro" id="IPR036390">
    <property type="entry name" value="WH_DNA-bd_sf"/>
</dbReference>
<dbReference type="RefSeq" id="WP_082139453.1">
    <property type="nucleotide sequence ID" value="NZ_CP082809.1"/>
</dbReference>
<dbReference type="EMBL" id="CP090642">
    <property type="protein sequence ID" value="WFN22706.1"/>
    <property type="molecule type" value="Genomic_DNA"/>
</dbReference>
<dbReference type="PANTHER" id="PTHR30293">
    <property type="entry name" value="TRANSCRIPTIONAL REGULATORY PROTEIN NAC-RELATED"/>
    <property type="match status" value="1"/>
</dbReference>
<evidence type="ECO:0000256" key="3">
    <source>
        <dbReference type="ARBA" id="ARBA00023125"/>
    </source>
</evidence>
<evidence type="ECO:0000256" key="5">
    <source>
        <dbReference type="ARBA" id="ARBA00023163"/>
    </source>
</evidence>
<dbReference type="AlphaFoldDB" id="A0ABD7YDC6"/>
<dbReference type="PANTHER" id="PTHR30293:SF0">
    <property type="entry name" value="NITROGEN ASSIMILATION REGULATORY PROTEIN NAC"/>
    <property type="match status" value="1"/>
</dbReference>
<evidence type="ECO:0000256" key="2">
    <source>
        <dbReference type="ARBA" id="ARBA00023015"/>
    </source>
</evidence>
<accession>A0ABD7YDC6</accession>
<dbReference type="Proteomes" id="UP001220209">
    <property type="component" value="Chromosome 3"/>
</dbReference>
<dbReference type="PROSITE" id="PS50931">
    <property type="entry name" value="HTH_LYSR"/>
    <property type="match status" value="1"/>
</dbReference>
<keyword evidence="5" id="KW-0804">Transcription</keyword>
<dbReference type="PROSITE" id="PS50943">
    <property type="entry name" value="HTH_CROC1"/>
    <property type="match status" value="1"/>
</dbReference>
<organism evidence="8 9">
    <name type="scientific">Burkholderia contaminans</name>
    <dbReference type="NCBI Taxonomy" id="488447"/>
    <lineage>
        <taxon>Bacteria</taxon>
        <taxon>Pseudomonadati</taxon>
        <taxon>Pseudomonadota</taxon>
        <taxon>Betaproteobacteria</taxon>
        <taxon>Burkholderiales</taxon>
        <taxon>Burkholderiaceae</taxon>
        <taxon>Burkholderia</taxon>
        <taxon>Burkholderia cepacia complex</taxon>
    </lineage>
</organism>
<dbReference type="SUPFAM" id="SSF46785">
    <property type="entry name" value="Winged helix' DNA-binding domain"/>
    <property type="match status" value="1"/>
</dbReference>
<keyword evidence="4" id="KW-0010">Activator</keyword>